<reference evidence="1" key="1">
    <citation type="submission" date="2023-04" db="EMBL/GenBank/DDBJ databases">
        <title>A chromosome-level genome assembly of the parasitoid wasp Eretmocerus hayati.</title>
        <authorList>
            <person name="Zhong Y."/>
            <person name="Liu S."/>
            <person name="Liu Y."/>
        </authorList>
    </citation>
    <scope>NUCLEOTIDE SEQUENCE</scope>
    <source>
        <strain evidence="1">ZJU_SS_LIU_2023</strain>
    </source>
</reference>
<accession>A0ACC2NRB2</accession>
<comment type="caution">
    <text evidence="1">The sequence shown here is derived from an EMBL/GenBank/DDBJ whole genome shotgun (WGS) entry which is preliminary data.</text>
</comment>
<proteinExistence type="predicted"/>
<gene>
    <name evidence="1" type="ORF">QAD02_003334</name>
</gene>
<dbReference type="Proteomes" id="UP001239111">
    <property type="component" value="Chromosome 3"/>
</dbReference>
<sequence length="119" mass="13599">MIDKYLDELEVKVRSEVDLHRLDDGGENILHQAIKQSGKVEVIEYLENKGAHIHATTRYGSTLSHLANQNLEEGNFPASLKLVTNILQNQSMSKSRMMPRTVLSITWLGRVYILIRVIR</sequence>
<evidence type="ECO:0000313" key="2">
    <source>
        <dbReference type="Proteomes" id="UP001239111"/>
    </source>
</evidence>
<protein>
    <submittedName>
        <fullName evidence="1">Uncharacterized protein</fullName>
    </submittedName>
</protein>
<evidence type="ECO:0000313" key="1">
    <source>
        <dbReference type="EMBL" id="KAJ8672075.1"/>
    </source>
</evidence>
<organism evidence="1 2">
    <name type="scientific">Eretmocerus hayati</name>
    <dbReference type="NCBI Taxonomy" id="131215"/>
    <lineage>
        <taxon>Eukaryota</taxon>
        <taxon>Metazoa</taxon>
        <taxon>Ecdysozoa</taxon>
        <taxon>Arthropoda</taxon>
        <taxon>Hexapoda</taxon>
        <taxon>Insecta</taxon>
        <taxon>Pterygota</taxon>
        <taxon>Neoptera</taxon>
        <taxon>Endopterygota</taxon>
        <taxon>Hymenoptera</taxon>
        <taxon>Apocrita</taxon>
        <taxon>Proctotrupomorpha</taxon>
        <taxon>Chalcidoidea</taxon>
        <taxon>Aphelinidae</taxon>
        <taxon>Aphelininae</taxon>
        <taxon>Eretmocerus</taxon>
    </lineage>
</organism>
<dbReference type="EMBL" id="CM056743">
    <property type="protein sequence ID" value="KAJ8672075.1"/>
    <property type="molecule type" value="Genomic_DNA"/>
</dbReference>
<keyword evidence="2" id="KW-1185">Reference proteome</keyword>
<name>A0ACC2NRB2_9HYME</name>